<comment type="caution">
    <text evidence="2">The sequence shown here is derived from an EMBL/GenBank/DDBJ whole genome shotgun (WGS) entry which is preliminary data.</text>
</comment>
<name>A0AAV4BE51_9GAST</name>
<feature type="region of interest" description="Disordered" evidence="1">
    <location>
        <begin position="40"/>
        <end position="78"/>
    </location>
</feature>
<keyword evidence="3" id="KW-1185">Reference proteome</keyword>
<reference evidence="2 3" key="1">
    <citation type="journal article" date="2021" name="Elife">
        <title>Chloroplast acquisition without the gene transfer in kleptoplastic sea slugs, Plakobranchus ocellatus.</title>
        <authorList>
            <person name="Maeda T."/>
            <person name="Takahashi S."/>
            <person name="Yoshida T."/>
            <person name="Shimamura S."/>
            <person name="Takaki Y."/>
            <person name="Nagai Y."/>
            <person name="Toyoda A."/>
            <person name="Suzuki Y."/>
            <person name="Arimoto A."/>
            <person name="Ishii H."/>
            <person name="Satoh N."/>
            <person name="Nishiyama T."/>
            <person name="Hasebe M."/>
            <person name="Maruyama T."/>
            <person name="Minagawa J."/>
            <person name="Obokata J."/>
            <person name="Shigenobu S."/>
        </authorList>
    </citation>
    <scope>NUCLEOTIDE SEQUENCE [LARGE SCALE GENOMIC DNA]</scope>
</reference>
<dbReference type="InterPro" id="IPR051320">
    <property type="entry name" value="Viral_Replic_Matur_Polypro"/>
</dbReference>
<accession>A0AAV4BE51</accession>
<protein>
    <submittedName>
        <fullName evidence="2">Enzymatic polyprotein</fullName>
    </submittedName>
</protein>
<organism evidence="2 3">
    <name type="scientific">Plakobranchus ocellatus</name>
    <dbReference type="NCBI Taxonomy" id="259542"/>
    <lineage>
        <taxon>Eukaryota</taxon>
        <taxon>Metazoa</taxon>
        <taxon>Spiralia</taxon>
        <taxon>Lophotrochozoa</taxon>
        <taxon>Mollusca</taxon>
        <taxon>Gastropoda</taxon>
        <taxon>Heterobranchia</taxon>
        <taxon>Euthyneura</taxon>
        <taxon>Panpulmonata</taxon>
        <taxon>Sacoglossa</taxon>
        <taxon>Placobranchoidea</taxon>
        <taxon>Plakobranchidae</taxon>
        <taxon>Plakobranchus</taxon>
    </lineage>
</organism>
<dbReference type="EMBL" id="BLXT01004797">
    <property type="protein sequence ID" value="GFO17400.1"/>
    <property type="molecule type" value="Genomic_DNA"/>
</dbReference>
<dbReference type="Proteomes" id="UP000735302">
    <property type="component" value="Unassembled WGS sequence"/>
</dbReference>
<dbReference type="InterPro" id="IPR043502">
    <property type="entry name" value="DNA/RNA_pol_sf"/>
</dbReference>
<evidence type="ECO:0000256" key="1">
    <source>
        <dbReference type="SAM" id="MobiDB-lite"/>
    </source>
</evidence>
<dbReference type="InterPro" id="IPR043128">
    <property type="entry name" value="Rev_trsase/Diguanyl_cyclase"/>
</dbReference>
<gene>
    <name evidence="2" type="ORF">PoB_004390500</name>
</gene>
<dbReference type="SUPFAM" id="SSF56672">
    <property type="entry name" value="DNA/RNA polymerases"/>
    <property type="match status" value="1"/>
</dbReference>
<dbReference type="Gene3D" id="3.30.70.270">
    <property type="match status" value="2"/>
</dbReference>
<dbReference type="AlphaFoldDB" id="A0AAV4BE51"/>
<proteinExistence type="predicted"/>
<evidence type="ECO:0000313" key="2">
    <source>
        <dbReference type="EMBL" id="GFO17400.1"/>
    </source>
</evidence>
<dbReference type="PANTHER" id="PTHR33064:SF37">
    <property type="entry name" value="RIBONUCLEASE H"/>
    <property type="match status" value="1"/>
</dbReference>
<dbReference type="PANTHER" id="PTHR33064">
    <property type="entry name" value="POL PROTEIN"/>
    <property type="match status" value="1"/>
</dbReference>
<sequence length="334" mass="37423">MNTRQMVYFTTATDRMFLSKQACIALGMIPPSFPTIGETGSANCVPDAPPTETQTPQCKCPRRRSPPPPPTSLPFAATEDNRERLEKWLLDFYGSSTFNVCEHQALPKMSGPPIRLMVDPDAHLTAHHTPIPVPVHWQDDVKAGLDQDVRLGVIEPVPIGTPGYVSSGDGYSCRFDEIVAEIPQKTKCIDDTLLWSDTIENSFYQAVNWLDICGNNGIILNPSKFQFGKDTVEFAGFEITPTTVRPCARYLEAIEHFPTPQNITDIRSWFGLVNQVSYTFAAAEKMLPFQELLKAGTRFQWTEELDRLFNETKAVIIGEIHKGVEIFDKTRPTV</sequence>
<evidence type="ECO:0000313" key="3">
    <source>
        <dbReference type="Proteomes" id="UP000735302"/>
    </source>
</evidence>